<dbReference type="InterPro" id="IPR050698">
    <property type="entry name" value="MBL"/>
</dbReference>
<dbReference type="Proteomes" id="UP000035337">
    <property type="component" value="Chromosome"/>
</dbReference>
<dbReference type="SMART" id="SM01027">
    <property type="entry name" value="Beta-Casp"/>
    <property type="match status" value="1"/>
</dbReference>
<evidence type="ECO:0000256" key="2">
    <source>
        <dbReference type="SAM" id="SignalP"/>
    </source>
</evidence>
<dbReference type="SMART" id="SM00849">
    <property type="entry name" value="Lactamase_B"/>
    <property type="match status" value="1"/>
</dbReference>
<dbReference type="CDD" id="cd16295">
    <property type="entry name" value="TTHA0252-CPSF-like_MBL-fold"/>
    <property type="match status" value="1"/>
</dbReference>
<dbReference type="PANTHER" id="PTHR11203">
    <property type="entry name" value="CLEAVAGE AND POLYADENYLATION SPECIFICITY FACTOR FAMILY MEMBER"/>
    <property type="match status" value="1"/>
</dbReference>
<dbReference type="STRING" id="1408281.Epro_1017"/>
<dbReference type="Gene3D" id="3.60.15.10">
    <property type="entry name" value="Ribonuclease Z/Hydroxyacylglutathione hydrolase-like"/>
    <property type="match status" value="1"/>
</dbReference>
<protein>
    <submittedName>
        <fullName evidence="5">RNA-metabolising metallo-beta-lactamase</fullName>
    </submittedName>
</protein>
<dbReference type="InterPro" id="IPR036866">
    <property type="entry name" value="RibonucZ/Hydroxyglut_hydro"/>
</dbReference>
<evidence type="ECO:0000259" key="4">
    <source>
        <dbReference type="SMART" id="SM01027"/>
    </source>
</evidence>
<dbReference type="SUPFAM" id="SSF56281">
    <property type="entry name" value="Metallo-hydrolase/oxidoreductase"/>
    <property type="match status" value="1"/>
</dbReference>
<evidence type="ECO:0000313" key="6">
    <source>
        <dbReference type="Proteomes" id="UP000035337"/>
    </source>
</evidence>
<dbReference type="Pfam" id="PF00753">
    <property type="entry name" value="Lactamase_B"/>
    <property type="match status" value="1"/>
</dbReference>
<dbReference type="OrthoDB" id="9803916at2"/>
<dbReference type="GO" id="GO:0016787">
    <property type="term" value="F:hydrolase activity"/>
    <property type="evidence" value="ECO:0007669"/>
    <property type="project" value="UniProtKB-KW"/>
</dbReference>
<feature type="signal peptide" evidence="2">
    <location>
        <begin position="1"/>
        <end position="19"/>
    </location>
</feature>
<dbReference type="InterPro" id="IPR022712">
    <property type="entry name" value="Beta_Casp"/>
</dbReference>
<dbReference type="Pfam" id="PF07521">
    <property type="entry name" value="RMMBL"/>
    <property type="match status" value="1"/>
</dbReference>
<dbReference type="KEGG" id="epo:Epro_1017"/>
<dbReference type="PANTHER" id="PTHR11203:SF37">
    <property type="entry name" value="INTEGRATOR COMPLEX SUBUNIT 11"/>
    <property type="match status" value="1"/>
</dbReference>
<proteinExistence type="predicted"/>
<dbReference type="RefSeq" id="WP_052570944.1">
    <property type="nucleotide sequence ID" value="NZ_CP009498.1"/>
</dbReference>
<keyword evidence="6" id="KW-1185">Reference proteome</keyword>
<organism evidence="5 6">
    <name type="scientific">Endomicrobium proavitum</name>
    <dbReference type="NCBI Taxonomy" id="1408281"/>
    <lineage>
        <taxon>Bacteria</taxon>
        <taxon>Pseudomonadati</taxon>
        <taxon>Elusimicrobiota</taxon>
        <taxon>Endomicrobiia</taxon>
        <taxon>Endomicrobiales</taxon>
        <taxon>Endomicrobiaceae</taxon>
        <taxon>Endomicrobium</taxon>
    </lineage>
</organism>
<name>A0A0G3WI82_9BACT</name>
<keyword evidence="2" id="KW-0732">Signal</keyword>
<dbReference type="Pfam" id="PF10996">
    <property type="entry name" value="Beta-Casp"/>
    <property type="match status" value="1"/>
</dbReference>
<dbReference type="AlphaFoldDB" id="A0A0G3WI82"/>
<accession>A0A0G3WI82</accession>
<gene>
    <name evidence="5" type="ORF">Epro_1017</name>
</gene>
<feature type="chain" id="PRO_5005186174" evidence="2">
    <location>
        <begin position="20"/>
        <end position="505"/>
    </location>
</feature>
<evidence type="ECO:0000259" key="3">
    <source>
        <dbReference type="SMART" id="SM00849"/>
    </source>
</evidence>
<dbReference type="InterPro" id="IPR011108">
    <property type="entry name" value="RMMBL"/>
</dbReference>
<sequence>MKKFILIYIFLIFASFSFAEVSVTPYGAAGVVSGSNFLYEAADKKILIDCGIFMAGEGDNLFFPPEVLNADALILTHAHLDHAGRTPLLLDKGFKGNIYSTPATKEIVLNLIANRSGLDLISRRWYWSANQAQKAKDFGNTVVIHWTDGCASGIKNIEYSESEMLSADICAKENIKFVLCKDCSKIEADKIAKRFVTVEYSSPVAIFENITFELLNAAHIPGSASVLISAENKKVLFSGDLGSGFSRLTGTFNPPSEADVIFMESTYANDSQELNFESYEKFQKDLAKAISKNKIVWIPALALNRTQKILYELNLMQKNGTLSKDVPIYSVSPSANAATNLYKKEIENKTGNWFLPEVYENGLLPAGAKLQPVRNYDKQMVLISASGDMSLGMSAGIVNKLIPKKDVFIMIVNYVRPDSNAGRLLAGKPLQDGIKSKAEIKKYDIFSDHPGFEAVKYWLSNQSKSAGVYLIHCEKSTAQNMKTLLEKEGRTNIFIPEQGQKIICD</sequence>
<dbReference type="EMBL" id="CP009498">
    <property type="protein sequence ID" value="AKL98396.1"/>
    <property type="molecule type" value="Genomic_DNA"/>
</dbReference>
<evidence type="ECO:0000256" key="1">
    <source>
        <dbReference type="ARBA" id="ARBA00022801"/>
    </source>
</evidence>
<dbReference type="InterPro" id="IPR001279">
    <property type="entry name" value="Metallo-B-lactamas"/>
</dbReference>
<dbReference type="Gene3D" id="3.40.50.10890">
    <property type="match status" value="1"/>
</dbReference>
<dbReference type="GO" id="GO:0004521">
    <property type="term" value="F:RNA endonuclease activity"/>
    <property type="evidence" value="ECO:0007669"/>
    <property type="project" value="TreeGrafter"/>
</dbReference>
<keyword evidence="1" id="KW-0378">Hydrolase</keyword>
<reference evidence="5 6" key="1">
    <citation type="submission" date="2014-09" db="EMBL/GenBank/DDBJ databases">
        <title>Complete genome sequence of Endomicrobium proavitum.</title>
        <authorList>
            <person name="Zheng H."/>
        </authorList>
    </citation>
    <scope>NUCLEOTIDE SEQUENCE [LARGE SCALE GENOMIC DNA]</scope>
    <source>
        <strain evidence="5 6">Rsa215</strain>
    </source>
</reference>
<feature type="domain" description="Beta-Casp" evidence="4">
    <location>
        <begin position="306"/>
        <end position="424"/>
    </location>
</feature>
<feature type="domain" description="Metallo-beta-lactamase" evidence="3">
    <location>
        <begin position="33"/>
        <end position="301"/>
    </location>
</feature>
<evidence type="ECO:0000313" key="5">
    <source>
        <dbReference type="EMBL" id="AKL98396.1"/>
    </source>
</evidence>